<dbReference type="EMBL" id="EQ973213">
    <property type="protein sequence ID" value="EFR53186.1"/>
    <property type="molecule type" value="Genomic_DNA"/>
</dbReference>
<feature type="non-terminal residue" evidence="2">
    <location>
        <position position="1"/>
    </location>
</feature>
<dbReference type="Proteomes" id="UP000005101">
    <property type="component" value="Unassembled WGS sequence"/>
</dbReference>
<protein>
    <submittedName>
        <fullName evidence="2">Uncharacterized protein</fullName>
    </submittedName>
</protein>
<accession>A0ABN0BJS9</accession>
<feature type="transmembrane region" description="Helical" evidence="1">
    <location>
        <begin position="93"/>
        <end position="113"/>
    </location>
</feature>
<feature type="transmembrane region" description="Helical" evidence="1">
    <location>
        <begin position="45"/>
        <end position="72"/>
    </location>
</feature>
<name>A0ABN0BJS9_BACFG</name>
<gene>
    <name evidence="2" type="ORF">BFAG_01881</name>
</gene>
<keyword evidence="1" id="KW-0812">Transmembrane</keyword>
<keyword evidence="1" id="KW-0472">Membrane</keyword>
<reference evidence="2 3" key="1">
    <citation type="submission" date="2008-12" db="EMBL/GenBank/DDBJ databases">
        <title>Annotation of Bacteroides fragilis strain 3_1_12.</title>
        <authorList>
            <consortium name="The Broad Institute Genome Sequencing Platform"/>
            <person name="Ward D."/>
            <person name="Young S.K."/>
            <person name="Kodira C.D."/>
            <person name="Zeng Q."/>
            <person name="Koehrsen M."/>
            <person name="Alvarado L."/>
            <person name="Berlin A."/>
            <person name="Borenstein D."/>
            <person name="Chen Z."/>
            <person name="Engels R."/>
            <person name="Freedman E."/>
            <person name="Gellesch M."/>
            <person name="Goldberg J."/>
            <person name="Griggs A."/>
            <person name="Gujja S."/>
            <person name="Heiman D."/>
            <person name="Hepburn T."/>
            <person name="Howarth C."/>
            <person name="Jen D."/>
            <person name="Larson L."/>
            <person name="Lewis B."/>
            <person name="Mehta T."/>
            <person name="Park D."/>
            <person name="Pearson M."/>
            <person name="Roberts A."/>
            <person name="Saif S."/>
            <person name="Shea T."/>
            <person name="Shenoy N."/>
            <person name="Sisk P."/>
            <person name="Stolte C."/>
            <person name="Sykes S."/>
            <person name="Walk T."/>
            <person name="White J."/>
            <person name="Yandava C."/>
            <person name="Allen-Vercoe E."/>
            <person name="Strauss J."/>
            <person name="Ambrose C."/>
            <person name="Lander E."/>
            <person name="Nusbaum C."/>
            <person name="Galagan J."/>
            <person name="Birren B."/>
        </authorList>
    </citation>
    <scope>NUCLEOTIDE SEQUENCE [LARGE SCALE GENOMIC DNA]</scope>
    <source>
        <strain evidence="2 3">3_1_12</strain>
    </source>
</reference>
<evidence type="ECO:0000256" key="1">
    <source>
        <dbReference type="SAM" id="Phobius"/>
    </source>
</evidence>
<evidence type="ECO:0000313" key="2">
    <source>
        <dbReference type="EMBL" id="EFR53186.1"/>
    </source>
</evidence>
<keyword evidence="1" id="KW-1133">Transmembrane helix</keyword>
<sequence>KARTKIVRAFSKEIEYSRLPSGMATHKGCTAPSLYQLYNIYNKTVFYLLCSVFIHLLTIYFHIYSLSGYSLIRCNRIILQSLTYIKNKQFKTAFLSYVNSIVIFLPYICNVFKV</sequence>
<organism evidence="2 3">
    <name type="scientific">Bacteroides fragilis 3_1_12</name>
    <dbReference type="NCBI Taxonomy" id="457424"/>
    <lineage>
        <taxon>Bacteria</taxon>
        <taxon>Pseudomonadati</taxon>
        <taxon>Bacteroidota</taxon>
        <taxon>Bacteroidia</taxon>
        <taxon>Bacteroidales</taxon>
        <taxon>Bacteroidaceae</taxon>
        <taxon>Bacteroides</taxon>
    </lineage>
</organism>
<evidence type="ECO:0000313" key="3">
    <source>
        <dbReference type="Proteomes" id="UP000005101"/>
    </source>
</evidence>
<keyword evidence="3" id="KW-1185">Reference proteome</keyword>
<proteinExistence type="predicted"/>